<dbReference type="AlphaFoldDB" id="A0A7X6D282"/>
<evidence type="ECO:0000256" key="4">
    <source>
        <dbReference type="ARBA" id="ARBA00022692"/>
    </source>
</evidence>
<dbReference type="GO" id="GO:0015254">
    <property type="term" value="F:glycerol channel activity"/>
    <property type="evidence" value="ECO:0007669"/>
    <property type="project" value="TreeGrafter"/>
</dbReference>
<evidence type="ECO:0000256" key="2">
    <source>
        <dbReference type="ARBA" id="ARBA00006175"/>
    </source>
</evidence>
<keyword evidence="4 7" id="KW-0812">Transmembrane</keyword>
<feature type="transmembrane region" description="Helical" evidence="8">
    <location>
        <begin position="6"/>
        <end position="30"/>
    </location>
</feature>
<evidence type="ECO:0000256" key="7">
    <source>
        <dbReference type="RuleBase" id="RU000477"/>
    </source>
</evidence>
<evidence type="ECO:0000256" key="3">
    <source>
        <dbReference type="ARBA" id="ARBA00022448"/>
    </source>
</evidence>
<evidence type="ECO:0000313" key="9">
    <source>
        <dbReference type="EMBL" id="NJQ06754.1"/>
    </source>
</evidence>
<dbReference type="InterPro" id="IPR023271">
    <property type="entry name" value="Aquaporin-like"/>
</dbReference>
<keyword evidence="5 8" id="KW-1133">Transmembrane helix</keyword>
<evidence type="ECO:0000256" key="6">
    <source>
        <dbReference type="ARBA" id="ARBA00023136"/>
    </source>
</evidence>
<dbReference type="RefSeq" id="WP_167971173.1">
    <property type="nucleotide sequence ID" value="NZ_BHZG01000002.1"/>
</dbReference>
<gene>
    <name evidence="9" type="ORF">HCN56_14450</name>
</gene>
<accession>A0A7X6D282</accession>
<dbReference type="PRINTS" id="PR00783">
    <property type="entry name" value="MINTRINSICP"/>
</dbReference>
<keyword evidence="10" id="KW-1185">Reference proteome</keyword>
<evidence type="ECO:0000313" key="10">
    <source>
        <dbReference type="Proteomes" id="UP000578686"/>
    </source>
</evidence>
<dbReference type="InterPro" id="IPR050363">
    <property type="entry name" value="MIP/Aquaporin"/>
</dbReference>
<dbReference type="GO" id="GO:0005886">
    <property type="term" value="C:plasma membrane"/>
    <property type="evidence" value="ECO:0007669"/>
    <property type="project" value="TreeGrafter"/>
</dbReference>
<dbReference type="PROSITE" id="PS00221">
    <property type="entry name" value="MIP"/>
    <property type="match status" value="1"/>
</dbReference>
<proteinExistence type="inferred from homology"/>
<evidence type="ECO:0000256" key="5">
    <source>
        <dbReference type="ARBA" id="ARBA00022989"/>
    </source>
</evidence>
<dbReference type="EMBL" id="JAAVJD010000105">
    <property type="protein sequence ID" value="NJQ06754.1"/>
    <property type="molecule type" value="Genomic_DNA"/>
</dbReference>
<dbReference type="SUPFAM" id="SSF81338">
    <property type="entry name" value="Aquaporin-like"/>
    <property type="match status" value="1"/>
</dbReference>
<keyword evidence="3 7" id="KW-0813">Transport</keyword>
<comment type="caution">
    <text evidence="9">The sequence shown here is derived from an EMBL/GenBank/DDBJ whole genome shotgun (WGS) entry which is preliminary data.</text>
</comment>
<dbReference type="Gene3D" id="1.20.1080.10">
    <property type="entry name" value="Glycerol uptake facilitator protein"/>
    <property type="match status" value="1"/>
</dbReference>
<dbReference type="Proteomes" id="UP000578686">
    <property type="component" value="Unassembled WGS sequence"/>
</dbReference>
<dbReference type="PANTHER" id="PTHR43829:SF9">
    <property type="entry name" value="AQUAPORIN-9"/>
    <property type="match status" value="1"/>
</dbReference>
<keyword evidence="6 8" id="KW-0472">Membrane</keyword>
<dbReference type="InterPro" id="IPR000425">
    <property type="entry name" value="MIP"/>
</dbReference>
<sequence length="262" mass="26863">MSSSDIFIGEILGTAVLILLGGGVVAGVVLKKSKAFGAGWVAITFGWGFAVLSGVYVSTELSGAHINPAVTLGLALDSGNWDNVWVYWAGQMIGAMIGAALVWIAYFGHFQAHLRDPAVAAAEQGTEKAGADGHRPHKGPGPVLGIFSTGPEIRSPWQNFATELIATTVLVLAVIRLGVNDDLQVTGLGGLMVALVVVGIGLSLGGPTGYAINPARDLGPRIVHTLLPLPNKGGSDWGYAWIPVLGPLAGGALAAGISRLAF</sequence>
<dbReference type="Pfam" id="PF00230">
    <property type="entry name" value="MIP"/>
    <property type="match status" value="1"/>
</dbReference>
<name>A0A7X6D282_9ACTN</name>
<organism evidence="9 10">
    <name type="scientific">Streptomyces lonarensis</name>
    <dbReference type="NCBI Taxonomy" id="700599"/>
    <lineage>
        <taxon>Bacteria</taxon>
        <taxon>Bacillati</taxon>
        <taxon>Actinomycetota</taxon>
        <taxon>Actinomycetes</taxon>
        <taxon>Kitasatosporales</taxon>
        <taxon>Streptomycetaceae</taxon>
        <taxon>Streptomyces</taxon>
    </lineage>
</organism>
<reference evidence="9 10" key="1">
    <citation type="submission" date="2020-03" db="EMBL/GenBank/DDBJ databases">
        <title>Draft genome of Streptomyces sp. ventii, isolated from the Axial Seamount in the Pacific Ocean, and resequencing of the two type strains Streptomyces lonarensis strain NCL 716 and Streptomyces bohaiensis strain 11A07.</title>
        <authorList>
            <person name="Loughran R.M."/>
            <person name="Pfannmuller K.M."/>
            <person name="Wasson B.J."/>
            <person name="Deadmond M.C."/>
            <person name="Paddock B.E."/>
            <person name="Koyack M.J."/>
            <person name="Gallegos D.A."/>
            <person name="Mitchell E.A."/>
            <person name="Ushijima B."/>
            <person name="Saw J.H."/>
            <person name="Mcphail K.L."/>
            <person name="Videau P."/>
        </authorList>
    </citation>
    <scope>NUCLEOTIDE SEQUENCE [LARGE SCALE GENOMIC DNA]</scope>
    <source>
        <strain evidence="9 10">NCL716</strain>
    </source>
</reference>
<comment type="similarity">
    <text evidence="2 7">Belongs to the MIP/aquaporin (TC 1.A.8) family.</text>
</comment>
<protein>
    <submittedName>
        <fullName evidence="9">Aquaporin family protein</fullName>
    </submittedName>
</protein>
<feature type="transmembrane region" description="Helical" evidence="8">
    <location>
        <begin position="191"/>
        <end position="212"/>
    </location>
</feature>
<dbReference type="InterPro" id="IPR022357">
    <property type="entry name" value="MIP_CS"/>
</dbReference>
<evidence type="ECO:0000256" key="8">
    <source>
        <dbReference type="SAM" id="Phobius"/>
    </source>
</evidence>
<feature type="transmembrane region" description="Helical" evidence="8">
    <location>
        <begin position="37"/>
        <end position="57"/>
    </location>
</feature>
<evidence type="ECO:0000256" key="1">
    <source>
        <dbReference type="ARBA" id="ARBA00004141"/>
    </source>
</evidence>
<feature type="transmembrane region" description="Helical" evidence="8">
    <location>
        <begin position="85"/>
        <end position="107"/>
    </location>
</feature>
<comment type="subcellular location">
    <subcellularLocation>
        <location evidence="1">Membrane</location>
        <topology evidence="1">Multi-pass membrane protein</topology>
    </subcellularLocation>
</comment>
<dbReference type="PANTHER" id="PTHR43829">
    <property type="entry name" value="AQUAPORIN OR AQUAGLYCEROPORIN RELATED"/>
    <property type="match status" value="1"/>
</dbReference>